<keyword evidence="1" id="KW-0479">Metal-binding</keyword>
<dbReference type="NCBIfam" id="TIGR04105">
    <property type="entry name" value="FeFe_hydrog_B1"/>
    <property type="match status" value="1"/>
</dbReference>
<dbReference type="InterPro" id="IPR027631">
    <property type="entry name" value="Mono_FeFe_hydrog"/>
</dbReference>
<protein>
    <submittedName>
        <fullName evidence="6">[FeFe] hydrogenase (Group B1/B3)</fullName>
    </submittedName>
    <submittedName>
        <fullName evidence="5">[Fe] hydrogenase</fullName>
    </submittedName>
</protein>
<dbReference type="SUPFAM" id="SSF53920">
    <property type="entry name" value="Fe-only hydrogenase"/>
    <property type="match status" value="1"/>
</dbReference>
<dbReference type="PROSITE" id="PS51379">
    <property type="entry name" value="4FE4S_FER_2"/>
    <property type="match status" value="3"/>
</dbReference>
<evidence type="ECO:0000313" key="8">
    <source>
        <dbReference type="Proteomes" id="UP000702954"/>
    </source>
</evidence>
<dbReference type="Gene3D" id="3.30.70.20">
    <property type="match status" value="2"/>
</dbReference>
<dbReference type="PROSITE" id="PS00198">
    <property type="entry name" value="4FE4S_FER_1"/>
    <property type="match status" value="1"/>
</dbReference>
<dbReference type="EMBL" id="SLZV01000003">
    <property type="protein sequence ID" value="TCS69566.1"/>
    <property type="molecule type" value="Genomic_DNA"/>
</dbReference>
<dbReference type="InterPro" id="IPR050340">
    <property type="entry name" value="Cytosolic_Fe-S_CAF"/>
</dbReference>
<reference evidence="5 8" key="1">
    <citation type="journal article" date="2018" name="Int. J. Syst. Evol. Microbiol.">
        <title>Draft Genome Sequence of Faecalimonas umbilicata JCM 30896T, an Acetate-Producing Bacterium Isolated from Human Feces.</title>
        <authorList>
            <person name="Sakamoto M."/>
            <person name="Ikeyama N."/>
            <person name="Yuki M."/>
            <person name="Ohkuma M."/>
        </authorList>
    </citation>
    <scope>NUCLEOTIDE SEQUENCE [LARGE SCALE GENOMIC DNA]</scope>
    <source>
        <strain evidence="5 8">EGH7</strain>
    </source>
</reference>
<dbReference type="EMBL" id="BHEO01000008">
    <property type="protein sequence ID" value="GBU06022.1"/>
    <property type="molecule type" value="Genomic_DNA"/>
</dbReference>
<dbReference type="GO" id="GO:0046872">
    <property type="term" value="F:metal ion binding"/>
    <property type="evidence" value="ECO:0007669"/>
    <property type="project" value="UniProtKB-KW"/>
</dbReference>
<dbReference type="InterPro" id="IPR017896">
    <property type="entry name" value="4Fe4S_Fe-S-bd"/>
</dbReference>
<dbReference type="GO" id="GO:0051536">
    <property type="term" value="F:iron-sulfur cluster binding"/>
    <property type="evidence" value="ECO:0007669"/>
    <property type="project" value="UniProtKB-KW"/>
</dbReference>
<dbReference type="InterPro" id="IPR009016">
    <property type="entry name" value="Fe_hydrogenase"/>
</dbReference>
<dbReference type="Pfam" id="PF00037">
    <property type="entry name" value="Fer4"/>
    <property type="match status" value="2"/>
</dbReference>
<dbReference type="SUPFAM" id="SSF54862">
    <property type="entry name" value="4Fe-4S ferredoxins"/>
    <property type="match status" value="1"/>
</dbReference>
<dbReference type="InterPro" id="IPR004108">
    <property type="entry name" value="Fe_hydrogenase_lsu_C"/>
</dbReference>
<reference evidence="6 7" key="2">
    <citation type="submission" date="2019-03" db="EMBL/GenBank/DDBJ databases">
        <title>Genomic Encyclopedia of Type Strains, Phase IV (KMG-IV): sequencing the most valuable type-strain genomes for metagenomic binning, comparative biology and taxonomic classification.</title>
        <authorList>
            <person name="Goeker M."/>
        </authorList>
    </citation>
    <scope>NUCLEOTIDE SEQUENCE [LARGE SCALE GENOMIC DNA]</scope>
    <source>
        <strain evidence="6 7">DSM 103426</strain>
    </source>
</reference>
<dbReference type="Proteomes" id="UP000702954">
    <property type="component" value="Unassembled WGS sequence"/>
</dbReference>
<evidence type="ECO:0000256" key="3">
    <source>
        <dbReference type="ARBA" id="ARBA00023014"/>
    </source>
</evidence>
<dbReference type="AlphaFoldDB" id="A0A4R3JR58"/>
<dbReference type="CDD" id="cd10549">
    <property type="entry name" value="MtMvhB_like"/>
    <property type="match status" value="1"/>
</dbReference>
<dbReference type="PANTHER" id="PTHR11615">
    <property type="entry name" value="NITRATE, FORMATE, IRON DEHYDROGENASE"/>
    <property type="match status" value="1"/>
</dbReference>
<evidence type="ECO:0000256" key="1">
    <source>
        <dbReference type="ARBA" id="ARBA00022723"/>
    </source>
</evidence>
<evidence type="ECO:0000313" key="7">
    <source>
        <dbReference type="Proteomes" id="UP000294613"/>
    </source>
</evidence>
<dbReference type="Proteomes" id="UP000294613">
    <property type="component" value="Unassembled WGS sequence"/>
</dbReference>
<gene>
    <name evidence="6" type="ORF">EDD74_10316</name>
    <name evidence="5" type="ORF">FAEUMB_25630</name>
</gene>
<sequence>MGMRGLETPVRKIRRQVFREVSKVAFESTSENLIEEIEEIPYRLVTEDGEKYRDSMYRARAVVSERVRLAMGMSLRPEDRPVHITAGVEESNISEKYYEPPLMQVVPSACAACEERGYEVSNMCKGCLAHPCAEVCPKDAISMVNGHSYIDQSKCIKCGKCKSACPYDAIAKKERPCARACGVNAIVSDKVGRAKIDNEKCVSCGMCMVSCPFGAISDKSQIFQLGRALREGGEIIAEIAPAFVGQFGTDVTPRKIKSALLDLGFSEVYEVALGADIGAVSEAHHYAEKVATGELPFLLTSCCPSWSMLTKKFFPDLVDEVSQELTPMVATARTIKQKHPNAKVVFIGPCASKKLEASRRSVRSDVDFVITFEELQAMFDAKDIDFDNYEGESSFHDATGAGRGYAVAGGVANAIEQCINEYYPDIDVKIEHAEGLAECKKLLTLAKAGKMNGCLIEGMGCPGGCVAGAGTNLPVNKAQAELKKFVSTSTKKLPPKELAEIELN</sequence>
<comment type="caution">
    <text evidence="6">The sequence shown here is derived from an EMBL/GenBank/DDBJ whole genome shotgun (WGS) entry which is preliminary data.</text>
</comment>
<feature type="domain" description="4Fe-4S ferredoxin-type" evidence="4">
    <location>
        <begin position="115"/>
        <end position="145"/>
    </location>
</feature>
<evidence type="ECO:0000259" key="4">
    <source>
        <dbReference type="PROSITE" id="PS51379"/>
    </source>
</evidence>
<dbReference type="Gene3D" id="3.40.950.10">
    <property type="entry name" value="Fe-only Hydrogenase (Larger Subunit), Chain L, domain 3"/>
    <property type="match status" value="1"/>
</dbReference>
<dbReference type="InterPro" id="IPR017900">
    <property type="entry name" value="4Fe4S_Fe_S_CS"/>
</dbReference>
<dbReference type="RefSeq" id="WP_008975790.1">
    <property type="nucleotide sequence ID" value="NZ_BHEO01000008.1"/>
</dbReference>
<feature type="domain" description="4Fe-4S ferredoxin-type" evidence="4">
    <location>
        <begin position="192"/>
        <end position="221"/>
    </location>
</feature>
<dbReference type="SUPFAM" id="SSF46548">
    <property type="entry name" value="alpha-helical ferredoxin"/>
    <property type="match status" value="1"/>
</dbReference>
<keyword evidence="8" id="KW-1185">Reference proteome</keyword>
<keyword evidence="3" id="KW-0411">Iron-sulfur</keyword>
<evidence type="ECO:0000256" key="2">
    <source>
        <dbReference type="ARBA" id="ARBA00023004"/>
    </source>
</evidence>
<organism evidence="6 7">
    <name type="scientific">Faecalimonas umbilicata</name>
    <dbReference type="NCBI Taxonomy" id="1912855"/>
    <lineage>
        <taxon>Bacteria</taxon>
        <taxon>Bacillati</taxon>
        <taxon>Bacillota</taxon>
        <taxon>Clostridia</taxon>
        <taxon>Lachnospirales</taxon>
        <taxon>Lachnospiraceae</taxon>
        <taxon>Faecalimonas</taxon>
    </lineage>
</organism>
<dbReference type="Pfam" id="PF02906">
    <property type="entry name" value="Fe_hyd_lg_C"/>
    <property type="match status" value="1"/>
</dbReference>
<evidence type="ECO:0000313" key="5">
    <source>
        <dbReference type="EMBL" id="GBU06022.1"/>
    </source>
</evidence>
<evidence type="ECO:0000313" key="6">
    <source>
        <dbReference type="EMBL" id="TCS69566.1"/>
    </source>
</evidence>
<name>A0A4R3JR58_9FIRM</name>
<accession>A0A4R3JR58</accession>
<feature type="domain" description="4Fe-4S ferredoxin-type" evidence="4">
    <location>
        <begin position="146"/>
        <end position="175"/>
    </location>
</feature>
<proteinExistence type="predicted"/>
<keyword evidence="2" id="KW-0408">Iron</keyword>